<dbReference type="CDD" id="cd17557">
    <property type="entry name" value="REC_Rcp-like"/>
    <property type="match status" value="1"/>
</dbReference>
<dbReference type="Proteomes" id="UP000199062">
    <property type="component" value="Unassembled WGS sequence"/>
</dbReference>
<dbReference type="InterPro" id="IPR052893">
    <property type="entry name" value="TCS_response_regulator"/>
</dbReference>
<reference evidence="3 4" key="1">
    <citation type="submission" date="2016-10" db="EMBL/GenBank/DDBJ databases">
        <authorList>
            <person name="de Groot N.N."/>
        </authorList>
    </citation>
    <scope>NUCLEOTIDE SEQUENCE [LARGE SCALE GENOMIC DNA]</scope>
    <source>
        <strain evidence="3 4">CGMCC 1.10457</strain>
    </source>
</reference>
<comment type="caution">
    <text evidence="1">Lacks conserved residue(s) required for the propagation of feature annotation.</text>
</comment>
<dbReference type="PROSITE" id="PS50110">
    <property type="entry name" value="RESPONSE_REGULATORY"/>
    <property type="match status" value="1"/>
</dbReference>
<gene>
    <name evidence="3" type="ORF">SAMN05216559_3139</name>
</gene>
<sequence>MPVDDEQPGDPIDILLVEPSPGDTRLFTESFRDGKLANCLHTVSDGESAIDFLHQRGGFADAPRPNLVLLEPNLPATGGRDVLSALKNEPALSDIPVTVLTSSDVGEDIARSHGIEADHYIQKPIEPDEFIAFVQSVEDFWLAIIEEPVADD</sequence>
<evidence type="ECO:0000313" key="4">
    <source>
        <dbReference type="Proteomes" id="UP000199062"/>
    </source>
</evidence>
<dbReference type="OrthoDB" id="9652at2157"/>
<dbReference type="AlphaFoldDB" id="A0A1I6LU68"/>
<dbReference type="PANTHER" id="PTHR44520:SF2">
    <property type="entry name" value="RESPONSE REGULATOR RCP1"/>
    <property type="match status" value="1"/>
</dbReference>
<dbReference type="Gene3D" id="3.40.50.2300">
    <property type="match status" value="1"/>
</dbReference>
<keyword evidence="4" id="KW-1185">Reference proteome</keyword>
<dbReference type="Pfam" id="PF00072">
    <property type="entry name" value="Response_reg"/>
    <property type="match status" value="1"/>
</dbReference>
<organism evidence="3 4">
    <name type="scientific">Halomicrobium zhouii</name>
    <dbReference type="NCBI Taxonomy" id="767519"/>
    <lineage>
        <taxon>Archaea</taxon>
        <taxon>Methanobacteriati</taxon>
        <taxon>Methanobacteriota</taxon>
        <taxon>Stenosarchaea group</taxon>
        <taxon>Halobacteria</taxon>
        <taxon>Halobacteriales</taxon>
        <taxon>Haloarculaceae</taxon>
        <taxon>Halomicrobium</taxon>
    </lineage>
</organism>
<dbReference type="STRING" id="767519.SAMN05216559_3139"/>
<dbReference type="SMART" id="SM00448">
    <property type="entry name" value="REC"/>
    <property type="match status" value="1"/>
</dbReference>
<dbReference type="GO" id="GO:0000160">
    <property type="term" value="P:phosphorelay signal transduction system"/>
    <property type="evidence" value="ECO:0007669"/>
    <property type="project" value="InterPro"/>
</dbReference>
<protein>
    <submittedName>
        <fullName evidence="3">Response regulator receiver domain-containing protein</fullName>
    </submittedName>
</protein>
<proteinExistence type="predicted"/>
<dbReference type="RefSeq" id="WP_089817476.1">
    <property type="nucleotide sequence ID" value="NZ_FOZK01000003.1"/>
</dbReference>
<feature type="domain" description="Response regulatory" evidence="2">
    <location>
        <begin position="13"/>
        <end position="138"/>
    </location>
</feature>
<evidence type="ECO:0000313" key="3">
    <source>
        <dbReference type="EMBL" id="SFS07011.1"/>
    </source>
</evidence>
<dbReference type="InterPro" id="IPR011006">
    <property type="entry name" value="CheY-like_superfamily"/>
</dbReference>
<dbReference type="PANTHER" id="PTHR44520">
    <property type="entry name" value="RESPONSE REGULATOR RCP1-RELATED"/>
    <property type="match status" value="1"/>
</dbReference>
<dbReference type="InterPro" id="IPR001789">
    <property type="entry name" value="Sig_transdc_resp-reg_receiver"/>
</dbReference>
<dbReference type="EMBL" id="FOZK01000003">
    <property type="protein sequence ID" value="SFS07011.1"/>
    <property type="molecule type" value="Genomic_DNA"/>
</dbReference>
<evidence type="ECO:0000259" key="2">
    <source>
        <dbReference type="PROSITE" id="PS50110"/>
    </source>
</evidence>
<accession>A0A1I6LU68</accession>
<name>A0A1I6LU68_9EURY</name>
<dbReference type="SUPFAM" id="SSF52172">
    <property type="entry name" value="CheY-like"/>
    <property type="match status" value="1"/>
</dbReference>
<evidence type="ECO:0000256" key="1">
    <source>
        <dbReference type="PROSITE-ProRule" id="PRU00169"/>
    </source>
</evidence>